<dbReference type="EC" id="2.1.2.11" evidence="5"/>
<protein>
    <recommendedName>
        <fullName evidence="5">3-methyl-2-oxobutanoate hydroxymethyltransferase</fullName>
        <ecNumber evidence="5">2.1.2.11</ecNumber>
    </recommendedName>
    <alternativeName>
        <fullName evidence="5">Ketopantoate hydroxymethyltransferase</fullName>
        <shortName evidence="5">KPHMT</shortName>
    </alternativeName>
</protein>
<evidence type="ECO:0000313" key="7">
    <source>
        <dbReference type="Proteomes" id="UP001161405"/>
    </source>
</evidence>
<dbReference type="InterPro" id="IPR040442">
    <property type="entry name" value="Pyrv_kinase-like_dom_sf"/>
</dbReference>
<dbReference type="Gene3D" id="3.20.20.60">
    <property type="entry name" value="Phosphoenolpyruvate-binding domains"/>
    <property type="match status" value="1"/>
</dbReference>
<feature type="binding site" evidence="5">
    <location>
        <position position="109"/>
    </location>
    <ligand>
        <name>3-methyl-2-oxobutanoate</name>
        <dbReference type="ChEBI" id="CHEBI:11851"/>
    </ligand>
</feature>
<dbReference type="Proteomes" id="UP001161405">
    <property type="component" value="Unassembled WGS sequence"/>
</dbReference>
<feature type="binding site" evidence="5">
    <location>
        <position position="79"/>
    </location>
    <ligand>
        <name>3-methyl-2-oxobutanoate</name>
        <dbReference type="ChEBI" id="CHEBI:11851"/>
    </ligand>
</feature>
<feature type="active site" description="Proton acceptor" evidence="5">
    <location>
        <position position="177"/>
    </location>
</feature>
<dbReference type="InterPro" id="IPR015813">
    <property type="entry name" value="Pyrv/PenolPyrv_kinase-like_dom"/>
</dbReference>
<dbReference type="PANTHER" id="PTHR20881">
    <property type="entry name" value="3-METHYL-2-OXOBUTANOATE HYDROXYMETHYLTRANSFERASE"/>
    <property type="match status" value="1"/>
</dbReference>
<sequence length="263" mass="28167">MSAKKILDMKGGEPIVCIAAYTTPIAKMADKHCDLVLVGDSVGMVLHGLPSTQSVSVEMMVMHGQAVRRGADHALVVVDMPFGSYEASPEQAFETAAYIMQETDCTAIKLEGGAHMAETIDFLTTRGIPVMAHVGLTPQSVKGIGGYAVQGRGEDRQRVLDDAKAVQDAGAFCVVLEMVTEELANEATKLLDIPTIGIGASNQCDGQVLVIDDMLGMFQDFKPKFVKRFADLGADAEKAIAEYAQDVRSRAFPAADHVYADKK</sequence>
<comment type="caution">
    <text evidence="6">The sequence shown here is derived from an EMBL/GenBank/DDBJ whole genome shotgun (WGS) entry which is preliminary data.</text>
</comment>
<dbReference type="NCBIfam" id="TIGR00222">
    <property type="entry name" value="panB"/>
    <property type="match status" value="1"/>
</dbReference>
<evidence type="ECO:0000256" key="3">
    <source>
        <dbReference type="ARBA" id="ARBA00022655"/>
    </source>
</evidence>
<feature type="binding site" evidence="5">
    <location>
        <position position="40"/>
    </location>
    <ligand>
        <name>Mg(2+)</name>
        <dbReference type="ChEBI" id="CHEBI:18420"/>
    </ligand>
</feature>
<dbReference type="CDD" id="cd06557">
    <property type="entry name" value="KPHMT-like"/>
    <property type="match status" value="1"/>
</dbReference>
<keyword evidence="5" id="KW-0963">Cytoplasm</keyword>
<dbReference type="Pfam" id="PF02548">
    <property type="entry name" value="Pantoate_transf"/>
    <property type="match status" value="1"/>
</dbReference>
<feature type="binding site" evidence="5">
    <location>
        <begin position="40"/>
        <end position="41"/>
    </location>
    <ligand>
        <name>3-methyl-2-oxobutanoate</name>
        <dbReference type="ChEBI" id="CHEBI:11851"/>
    </ligand>
</feature>
<dbReference type="SUPFAM" id="SSF51621">
    <property type="entry name" value="Phosphoenolpyruvate/pyruvate domain"/>
    <property type="match status" value="1"/>
</dbReference>
<comment type="cofactor">
    <cofactor evidence="5">
        <name>Mg(2+)</name>
        <dbReference type="ChEBI" id="CHEBI:18420"/>
    </cofactor>
    <text evidence="5">Binds 1 Mg(2+) ion per subunit.</text>
</comment>
<dbReference type="PIRSF" id="PIRSF000388">
    <property type="entry name" value="Pantoate_hydroxy_MeTrfase"/>
    <property type="match status" value="1"/>
</dbReference>
<name>A0ABQ5UTC8_9HYPH</name>
<feature type="binding site" evidence="5">
    <location>
        <position position="111"/>
    </location>
    <ligand>
        <name>Mg(2+)</name>
        <dbReference type="ChEBI" id="CHEBI:18420"/>
    </ligand>
</feature>
<dbReference type="PANTHER" id="PTHR20881:SF0">
    <property type="entry name" value="3-METHYL-2-OXOBUTANOATE HYDROXYMETHYLTRANSFERASE"/>
    <property type="match status" value="1"/>
</dbReference>
<accession>A0ABQ5UTC8</accession>
<feature type="binding site" evidence="5">
    <location>
        <position position="79"/>
    </location>
    <ligand>
        <name>Mg(2+)</name>
        <dbReference type="ChEBI" id="CHEBI:18420"/>
    </ligand>
</feature>
<reference evidence="6" key="2">
    <citation type="submission" date="2023-01" db="EMBL/GenBank/DDBJ databases">
        <title>Draft genome sequence of Maritalea porphyrae strain NBRC 107169.</title>
        <authorList>
            <person name="Sun Q."/>
            <person name="Mori K."/>
        </authorList>
    </citation>
    <scope>NUCLEOTIDE SEQUENCE</scope>
    <source>
        <strain evidence="6">NBRC 107169</strain>
    </source>
</reference>
<gene>
    <name evidence="5 6" type="primary">panB</name>
    <name evidence="6" type="ORF">GCM10007879_22290</name>
</gene>
<keyword evidence="7" id="KW-1185">Reference proteome</keyword>
<keyword evidence="4 5" id="KW-0808">Transferase</keyword>
<evidence type="ECO:0000256" key="2">
    <source>
        <dbReference type="ARBA" id="ARBA00011424"/>
    </source>
</evidence>
<comment type="subunit">
    <text evidence="2 5">Homodecamer; pentamer of dimers.</text>
</comment>
<evidence type="ECO:0000313" key="6">
    <source>
        <dbReference type="EMBL" id="GLQ17980.1"/>
    </source>
</evidence>
<dbReference type="NCBIfam" id="NF001452">
    <property type="entry name" value="PRK00311.1"/>
    <property type="match status" value="1"/>
</dbReference>
<keyword evidence="5" id="KW-0460">Magnesium</keyword>
<evidence type="ECO:0000256" key="4">
    <source>
        <dbReference type="ARBA" id="ARBA00022679"/>
    </source>
</evidence>
<reference evidence="6" key="1">
    <citation type="journal article" date="2014" name="Int. J. Syst. Evol. Microbiol.">
        <title>Complete genome of a new Firmicutes species belonging to the dominant human colonic microbiota ('Ruminococcus bicirculans') reveals two chromosomes and a selective capacity to utilize plant glucans.</title>
        <authorList>
            <consortium name="NISC Comparative Sequencing Program"/>
            <person name="Wegmann U."/>
            <person name="Louis P."/>
            <person name="Goesmann A."/>
            <person name="Henrissat B."/>
            <person name="Duncan S.H."/>
            <person name="Flint H.J."/>
        </authorList>
    </citation>
    <scope>NUCLEOTIDE SEQUENCE</scope>
    <source>
        <strain evidence="6">NBRC 107169</strain>
    </source>
</reference>
<comment type="pathway">
    <text evidence="5">Cofactor biosynthesis; (R)-pantothenate biosynthesis; (R)-pantoate from 3-methyl-2-oxobutanoate: step 1/2.</text>
</comment>
<dbReference type="InterPro" id="IPR003700">
    <property type="entry name" value="Pantoate_hydroxy_MeTrfase"/>
</dbReference>
<dbReference type="EMBL" id="BSNI01000002">
    <property type="protein sequence ID" value="GLQ17980.1"/>
    <property type="molecule type" value="Genomic_DNA"/>
</dbReference>
<evidence type="ECO:0000256" key="1">
    <source>
        <dbReference type="ARBA" id="ARBA00008676"/>
    </source>
</evidence>
<comment type="catalytic activity">
    <reaction evidence="5">
        <text>(6R)-5,10-methylene-5,6,7,8-tetrahydrofolate + 3-methyl-2-oxobutanoate + H2O = 2-dehydropantoate + (6S)-5,6,7,8-tetrahydrofolate</text>
        <dbReference type="Rhea" id="RHEA:11824"/>
        <dbReference type="ChEBI" id="CHEBI:11561"/>
        <dbReference type="ChEBI" id="CHEBI:11851"/>
        <dbReference type="ChEBI" id="CHEBI:15377"/>
        <dbReference type="ChEBI" id="CHEBI:15636"/>
        <dbReference type="ChEBI" id="CHEBI:57453"/>
        <dbReference type="EC" id="2.1.2.11"/>
    </reaction>
</comment>
<comment type="function">
    <text evidence="5">Catalyzes the reversible reaction in which hydroxymethyl group from 5,10-methylenetetrahydrofolate is transferred onto alpha-ketoisovalerate to form ketopantoate.</text>
</comment>
<proteinExistence type="inferred from homology"/>
<dbReference type="HAMAP" id="MF_00156">
    <property type="entry name" value="PanB"/>
    <property type="match status" value="1"/>
</dbReference>
<comment type="similarity">
    <text evidence="1 5">Belongs to the PanB family.</text>
</comment>
<comment type="subcellular location">
    <subcellularLocation>
        <location evidence="5">Cytoplasm</location>
    </subcellularLocation>
</comment>
<keyword evidence="5" id="KW-0479">Metal-binding</keyword>
<organism evidence="6 7">
    <name type="scientific">Maritalea porphyrae</name>
    <dbReference type="NCBI Taxonomy" id="880732"/>
    <lineage>
        <taxon>Bacteria</taxon>
        <taxon>Pseudomonadati</taxon>
        <taxon>Pseudomonadota</taxon>
        <taxon>Alphaproteobacteria</taxon>
        <taxon>Hyphomicrobiales</taxon>
        <taxon>Devosiaceae</taxon>
        <taxon>Maritalea</taxon>
    </lineage>
</organism>
<evidence type="ECO:0000256" key="5">
    <source>
        <dbReference type="HAMAP-Rule" id="MF_00156"/>
    </source>
</evidence>
<keyword evidence="3 5" id="KW-0566">Pantothenate biosynthesis</keyword>